<dbReference type="EMBL" id="WXFA01000011">
    <property type="protein sequence ID" value="MBM3092857.1"/>
    <property type="molecule type" value="Genomic_DNA"/>
</dbReference>
<evidence type="ECO:0000313" key="3">
    <source>
        <dbReference type="Proteomes" id="UP000744980"/>
    </source>
</evidence>
<keyword evidence="1" id="KW-0812">Transmembrane</keyword>
<reference evidence="2 3" key="1">
    <citation type="submission" date="2020-01" db="EMBL/GenBank/DDBJ databases">
        <title>Draft genome assembly of Ensifer adhaerens T173.</title>
        <authorList>
            <person name="Craig J.E."/>
            <person name="Stinchcombe J.R."/>
        </authorList>
    </citation>
    <scope>NUCLEOTIDE SEQUENCE [LARGE SCALE GENOMIC DNA]</scope>
    <source>
        <strain evidence="2 3">T173</strain>
    </source>
</reference>
<evidence type="ECO:0000313" key="2">
    <source>
        <dbReference type="EMBL" id="MBM3092857.1"/>
    </source>
</evidence>
<sequence length="104" mass="11142">MVDQTGYESDGDFAKVGVVNEPLETAPENDATLARQAQLEALRTEIVNLRAELAAIVGGTSRLAVTEAVVALETTQNRIRDHLAPVLIAAAAIGYLWGASIRRR</sequence>
<dbReference type="Proteomes" id="UP000744980">
    <property type="component" value="Unassembled WGS sequence"/>
</dbReference>
<keyword evidence="1" id="KW-0472">Membrane</keyword>
<protein>
    <recommendedName>
        <fullName evidence="4">DUF883 domain-containing protein</fullName>
    </recommendedName>
</protein>
<proteinExistence type="predicted"/>
<feature type="transmembrane region" description="Helical" evidence="1">
    <location>
        <begin position="82"/>
        <end position="101"/>
    </location>
</feature>
<evidence type="ECO:0008006" key="4">
    <source>
        <dbReference type="Google" id="ProtNLM"/>
    </source>
</evidence>
<accession>A0AAW4FNH9</accession>
<evidence type="ECO:0000256" key="1">
    <source>
        <dbReference type="SAM" id="Phobius"/>
    </source>
</evidence>
<name>A0AAW4FNH9_9HYPH</name>
<dbReference type="AlphaFoldDB" id="A0AAW4FNH9"/>
<dbReference type="RefSeq" id="WP_057218552.1">
    <property type="nucleotide sequence ID" value="NZ_CP083373.1"/>
</dbReference>
<comment type="caution">
    <text evidence="2">The sequence shown here is derived from an EMBL/GenBank/DDBJ whole genome shotgun (WGS) entry which is preliminary data.</text>
</comment>
<keyword evidence="1" id="KW-1133">Transmembrane helix</keyword>
<organism evidence="2 3">
    <name type="scientific">Ensifer canadensis</name>
    <dbReference type="NCBI Taxonomy" id="555315"/>
    <lineage>
        <taxon>Bacteria</taxon>
        <taxon>Pseudomonadati</taxon>
        <taxon>Pseudomonadota</taxon>
        <taxon>Alphaproteobacteria</taxon>
        <taxon>Hyphomicrobiales</taxon>
        <taxon>Rhizobiaceae</taxon>
        <taxon>Sinorhizobium/Ensifer group</taxon>
        <taxon>Ensifer</taxon>
    </lineage>
</organism>
<keyword evidence="3" id="KW-1185">Reference proteome</keyword>
<gene>
    <name evidence="2" type="ORF">GFB56_18910</name>
</gene>